<feature type="region of interest" description="Disordered" evidence="1">
    <location>
        <begin position="41"/>
        <end position="78"/>
    </location>
</feature>
<feature type="region of interest" description="Disordered" evidence="1">
    <location>
        <begin position="96"/>
        <end position="151"/>
    </location>
</feature>
<dbReference type="VEuPathDB" id="FungiDB:KRP23_10497"/>
<keyword evidence="3" id="KW-1185">Reference proteome</keyword>
<dbReference type="Proteomes" id="UP000005238">
    <property type="component" value="Unassembled WGS sequence"/>
</dbReference>
<dbReference type="InParanoid" id="H3GT17"/>
<feature type="compositionally biased region" description="Polar residues" evidence="1">
    <location>
        <begin position="432"/>
        <end position="446"/>
    </location>
</feature>
<feature type="region of interest" description="Disordered" evidence="1">
    <location>
        <begin position="424"/>
        <end position="446"/>
    </location>
</feature>
<dbReference type="EnsemblProtists" id="Phyra80215">
    <property type="protein sequence ID" value="Phyra80215"/>
    <property type="gene ID" value="Phyra80215"/>
</dbReference>
<proteinExistence type="predicted"/>
<reference evidence="2" key="2">
    <citation type="submission" date="2015-06" db="UniProtKB">
        <authorList>
            <consortium name="EnsemblProtists"/>
        </authorList>
    </citation>
    <scope>IDENTIFICATION</scope>
    <source>
        <strain evidence="2">Pr102</strain>
    </source>
</reference>
<reference evidence="3" key="1">
    <citation type="journal article" date="2006" name="Science">
        <title>Phytophthora genome sequences uncover evolutionary origins and mechanisms of pathogenesis.</title>
        <authorList>
            <person name="Tyler B.M."/>
            <person name="Tripathy S."/>
            <person name="Zhang X."/>
            <person name="Dehal P."/>
            <person name="Jiang R.H."/>
            <person name="Aerts A."/>
            <person name="Arredondo F.D."/>
            <person name="Baxter L."/>
            <person name="Bensasson D."/>
            <person name="Beynon J.L."/>
            <person name="Chapman J."/>
            <person name="Damasceno C.M."/>
            <person name="Dorrance A.E."/>
            <person name="Dou D."/>
            <person name="Dickerman A.W."/>
            <person name="Dubchak I.L."/>
            <person name="Garbelotto M."/>
            <person name="Gijzen M."/>
            <person name="Gordon S.G."/>
            <person name="Govers F."/>
            <person name="Grunwald N.J."/>
            <person name="Huang W."/>
            <person name="Ivors K.L."/>
            <person name="Jones R.W."/>
            <person name="Kamoun S."/>
            <person name="Krampis K."/>
            <person name="Lamour K.H."/>
            <person name="Lee M.K."/>
            <person name="McDonald W.H."/>
            <person name="Medina M."/>
            <person name="Meijer H.J."/>
            <person name="Nordberg E.K."/>
            <person name="Maclean D.J."/>
            <person name="Ospina-Giraldo M.D."/>
            <person name="Morris P.F."/>
            <person name="Phuntumart V."/>
            <person name="Putnam N.H."/>
            <person name="Rash S."/>
            <person name="Rose J.K."/>
            <person name="Sakihama Y."/>
            <person name="Salamov A.A."/>
            <person name="Savidor A."/>
            <person name="Scheuring C.F."/>
            <person name="Smith B.M."/>
            <person name="Sobral B.W."/>
            <person name="Terry A."/>
            <person name="Torto-Alalibo T.A."/>
            <person name="Win J."/>
            <person name="Xu Z."/>
            <person name="Zhang H."/>
            <person name="Grigoriev I.V."/>
            <person name="Rokhsar D.S."/>
            <person name="Boore J.L."/>
        </authorList>
    </citation>
    <scope>NUCLEOTIDE SEQUENCE [LARGE SCALE GENOMIC DNA]</scope>
    <source>
        <strain evidence="3">Pr102</strain>
    </source>
</reference>
<dbReference type="eggNOG" id="KOG1079">
    <property type="taxonomic scope" value="Eukaryota"/>
</dbReference>
<dbReference type="AlphaFoldDB" id="H3GT17"/>
<organism evidence="2 3">
    <name type="scientific">Phytophthora ramorum</name>
    <name type="common">Sudden oak death agent</name>
    <dbReference type="NCBI Taxonomy" id="164328"/>
    <lineage>
        <taxon>Eukaryota</taxon>
        <taxon>Sar</taxon>
        <taxon>Stramenopiles</taxon>
        <taxon>Oomycota</taxon>
        <taxon>Peronosporomycetes</taxon>
        <taxon>Peronosporales</taxon>
        <taxon>Peronosporaceae</taxon>
        <taxon>Phytophthora</taxon>
    </lineage>
</organism>
<sequence length="446" mass="49709">MNQASSPPVERFCGCGSPHAPDCNLSAARVCRFTLSQRRRSMRDVVDVTEDGASASRKRRAQEQELDEEPSARRTHRKIESRVLFSDVLAQTREIEHYEKSRPLRKGETADSPAQRSKQKRAEERRSQRQKMRRNLSPRSPDGGPQLPLRSGVALVALDEELVLKRRFERDEDAIQDASLHSTAWRNIKFDSAPPNLLPTRDDALPPYALQLDAPLDDFHADLQSKCKVLTHFLRPKPLTLTSGSLAEARDSTQMEDKVRALIDEATPLVKQGHAARVKVVIANTRQQVAAYLEERPVARAQASTITGLPLQISKLEKVAARRMLRNAEFTTDGEDQPHYAVGRTESGHAGDICPGSVTYLSKIAPIPRSTTCMLARGTHRVEDDPIIRFVPYFSAGSKSKAKGPQVSSTERCKDTLVGMDDEINDSKEQRWNFSAQEASAKQSSG</sequence>
<protein>
    <submittedName>
        <fullName evidence="2">Uncharacterized protein</fullName>
    </submittedName>
</protein>
<dbReference type="HOGENOM" id="CLU_614651_0_0_1"/>
<dbReference type="VEuPathDB" id="FungiDB:KRP22_13302"/>
<accession>H3GT17</accession>
<dbReference type="EMBL" id="DS566044">
    <property type="status" value="NOT_ANNOTATED_CDS"/>
    <property type="molecule type" value="Genomic_DNA"/>
</dbReference>
<dbReference type="STRING" id="164328.H3GT17"/>
<evidence type="ECO:0000313" key="3">
    <source>
        <dbReference type="Proteomes" id="UP000005238"/>
    </source>
</evidence>
<feature type="compositionally biased region" description="Basic and acidic residues" evidence="1">
    <location>
        <begin position="96"/>
        <end position="109"/>
    </location>
</feature>
<evidence type="ECO:0000256" key="1">
    <source>
        <dbReference type="SAM" id="MobiDB-lite"/>
    </source>
</evidence>
<evidence type="ECO:0000313" key="2">
    <source>
        <dbReference type="EnsemblProtists" id="Phyra80215"/>
    </source>
</evidence>
<name>H3GT17_PHYRM</name>